<dbReference type="RefSeq" id="WP_134844137.1">
    <property type="nucleotide sequence ID" value="NZ_SGVY01000042.1"/>
</dbReference>
<dbReference type="PANTHER" id="PTHR11022:SF41">
    <property type="entry name" value="PEPTIDOGLYCAN-RECOGNITION PROTEIN LC-RELATED"/>
    <property type="match status" value="1"/>
</dbReference>
<dbReference type="InterPro" id="IPR002502">
    <property type="entry name" value="Amidase_domain"/>
</dbReference>
<protein>
    <submittedName>
        <fullName evidence="3">N-acetylmuramoyl-L-alanine amidase</fullName>
    </submittedName>
</protein>
<dbReference type="GO" id="GO:0009253">
    <property type="term" value="P:peptidoglycan catabolic process"/>
    <property type="evidence" value="ECO:0007669"/>
    <property type="project" value="InterPro"/>
</dbReference>
<reference evidence="3 4" key="1">
    <citation type="submission" date="2019-02" db="EMBL/GenBank/DDBJ databases">
        <title>Draft Genome Sequence of the Prevotella sp. BCRC 81118, Isolated from Human Feces.</title>
        <authorList>
            <person name="Huang C.-H."/>
        </authorList>
    </citation>
    <scope>NUCLEOTIDE SEQUENCE [LARGE SCALE GENOMIC DNA]</scope>
    <source>
        <strain evidence="3 4">BCRC 81118</strain>
    </source>
</reference>
<dbReference type="InterPro" id="IPR006619">
    <property type="entry name" value="PGRP_domain_met/bac"/>
</dbReference>
<comment type="similarity">
    <text evidence="1">Belongs to the N-acetylmuramoyl-L-alanine amidase 2 family.</text>
</comment>
<dbReference type="Gene3D" id="3.40.80.10">
    <property type="entry name" value="Peptidoglycan recognition protein-like"/>
    <property type="match status" value="1"/>
</dbReference>
<evidence type="ECO:0000313" key="3">
    <source>
        <dbReference type="EMBL" id="TFH77210.1"/>
    </source>
</evidence>
<dbReference type="CDD" id="cd06583">
    <property type="entry name" value="PGRP"/>
    <property type="match status" value="1"/>
</dbReference>
<dbReference type="SMART" id="SM00701">
    <property type="entry name" value="PGRP"/>
    <property type="match status" value="1"/>
</dbReference>
<evidence type="ECO:0000259" key="2">
    <source>
        <dbReference type="SMART" id="SM00701"/>
    </source>
</evidence>
<dbReference type="SUPFAM" id="SSF55846">
    <property type="entry name" value="N-acetylmuramoyl-L-alanine amidase-like"/>
    <property type="match status" value="1"/>
</dbReference>
<dbReference type="PANTHER" id="PTHR11022">
    <property type="entry name" value="PEPTIDOGLYCAN RECOGNITION PROTEIN"/>
    <property type="match status" value="1"/>
</dbReference>
<evidence type="ECO:0000256" key="1">
    <source>
        <dbReference type="ARBA" id="ARBA00007553"/>
    </source>
</evidence>
<dbReference type="InterPro" id="IPR036505">
    <property type="entry name" value="Amidase/PGRP_sf"/>
</dbReference>
<dbReference type="GO" id="GO:0008270">
    <property type="term" value="F:zinc ion binding"/>
    <property type="evidence" value="ECO:0007669"/>
    <property type="project" value="InterPro"/>
</dbReference>
<organism evidence="3 4">
    <name type="scientific">Segatella hominis</name>
    <dbReference type="NCBI Taxonomy" id="2518605"/>
    <lineage>
        <taxon>Bacteria</taxon>
        <taxon>Pseudomonadati</taxon>
        <taxon>Bacteroidota</taxon>
        <taxon>Bacteroidia</taxon>
        <taxon>Bacteroidales</taxon>
        <taxon>Prevotellaceae</taxon>
        <taxon>Segatella</taxon>
    </lineage>
</organism>
<dbReference type="InterPro" id="IPR015510">
    <property type="entry name" value="PGRP"/>
</dbReference>
<sequence>MRNIKEIIIHCSATKEDKDYTVADIDRWHRARGFRKIGYHFVIYRNGDIHVGRSLSEIGAHCKGHNAISIGICYIGGLSKDGKPKDTRTIEQKAALLDLIGQLKEEFPHATIHGHNEFSAKACPCFDVKKELVPYFTVSFSF</sequence>
<proteinExistence type="inferred from homology"/>
<dbReference type="Pfam" id="PF01510">
    <property type="entry name" value="Amidase_2"/>
    <property type="match status" value="1"/>
</dbReference>
<dbReference type="OrthoDB" id="1037861at2"/>
<keyword evidence="4" id="KW-1185">Reference proteome</keyword>
<comment type="caution">
    <text evidence="3">The sequence shown here is derived from an EMBL/GenBank/DDBJ whole genome shotgun (WGS) entry which is preliminary data.</text>
</comment>
<gene>
    <name evidence="3" type="ORF">EXN75_13000</name>
</gene>
<accession>A0A4Y8V920</accession>
<name>A0A4Y8V920_9BACT</name>
<dbReference type="GO" id="GO:0008745">
    <property type="term" value="F:N-acetylmuramoyl-L-alanine amidase activity"/>
    <property type="evidence" value="ECO:0007669"/>
    <property type="project" value="InterPro"/>
</dbReference>
<dbReference type="Proteomes" id="UP000297872">
    <property type="component" value="Unassembled WGS sequence"/>
</dbReference>
<evidence type="ECO:0000313" key="4">
    <source>
        <dbReference type="Proteomes" id="UP000297872"/>
    </source>
</evidence>
<dbReference type="EMBL" id="SGVY01000042">
    <property type="protein sequence ID" value="TFH77210.1"/>
    <property type="molecule type" value="Genomic_DNA"/>
</dbReference>
<feature type="domain" description="Peptidoglycan recognition protein family" evidence="2">
    <location>
        <begin position="1"/>
        <end position="119"/>
    </location>
</feature>
<dbReference type="GeneID" id="302996189"/>
<dbReference type="AlphaFoldDB" id="A0A4Y8V920"/>